<comment type="caution">
    <text evidence="2">The sequence shown here is derived from an EMBL/GenBank/DDBJ whole genome shotgun (WGS) entry which is preliminary data.</text>
</comment>
<name>A0ABW7WP19_9NOCA</name>
<dbReference type="Proteomes" id="UP001611450">
    <property type="component" value="Unassembled WGS sequence"/>
</dbReference>
<organism evidence="2 3">
    <name type="scientific">Nocardia beijingensis</name>
    <dbReference type="NCBI Taxonomy" id="95162"/>
    <lineage>
        <taxon>Bacteria</taxon>
        <taxon>Bacillati</taxon>
        <taxon>Actinomycetota</taxon>
        <taxon>Actinomycetes</taxon>
        <taxon>Mycobacteriales</taxon>
        <taxon>Nocardiaceae</taxon>
        <taxon>Nocardia</taxon>
    </lineage>
</organism>
<dbReference type="Gene3D" id="1.10.10.10">
    <property type="entry name" value="Winged helix-like DNA-binding domain superfamily/Winged helix DNA-binding domain"/>
    <property type="match status" value="1"/>
</dbReference>
<proteinExistence type="predicted"/>
<accession>A0ABW7WP19</accession>
<gene>
    <name evidence="2" type="ORF">ACH47G_27160</name>
</gene>
<sequence length="97" mass="10614">MDVEQPRPPGDADRFAFEAGRAVIEQAKGMLMLVYGIGEQQAFELLRSCSQHTNVRLRELAGRILTELPTVGGQVPTAPLRVELNRILAGHPPPTGR</sequence>
<dbReference type="SMART" id="SM01012">
    <property type="entry name" value="ANTAR"/>
    <property type="match status" value="1"/>
</dbReference>
<dbReference type="InterPro" id="IPR005561">
    <property type="entry name" value="ANTAR"/>
</dbReference>
<dbReference type="EMBL" id="JBIRXV010000007">
    <property type="protein sequence ID" value="MFI2324176.1"/>
    <property type="molecule type" value="Genomic_DNA"/>
</dbReference>
<dbReference type="SUPFAM" id="SSF52172">
    <property type="entry name" value="CheY-like"/>
    <property type="match status" value="1"/>
</dbReference>
<keyword evidence="3" id="KW-1185">Reference proteome</keyword>
<evidence type="ECO:0000259" key="1">
    <source>
        <dbReference type="PROSITE" id="PS50921"/>
    </source>
</evidence>
<dbReference type="PROSITE" id="PS50921">
    <property type="entry name" value="ANTAR"/>
    <property type="match status" value="1"/>
</dbReference>
<reference evidence="2 3" key="1">
    <citation type="submission" date="2024-10" db="EMBL/GenBank/DDBJ databases">
        <title>The Natural Products Discovery Center: Release of the First 8490 Sequenced Strains for Exploring Actinobacteria Biosynthetic Diversity.</title>
        <authorList>
            <person name="Kalkreuter E."/>
            <person name="Kautsar S.A."/>
            <person name="Yang D."/>
            <person name="Bader C.D."/>
            <person name="Teijaro C.N."/>
            <person name="Fluegel L."/>
            <person name="Davis C.M."/>
            <person name="Simpson J.R."/>
            <person name="Lauterbach L."/>
            <person name="Steele A.D."/>
            <person name="Gui C."/>
            <person name="Meng S."/>
            <person name="Li G."/>
            <person name="Viehrig K."/>
            <person name="Ye F."/>
            <person name="Su P."/>
            <person name="Kiefer A.F."/>
            <person name="Nichols A."/>
            <person name="Cepeda A.J."/>
            <person name="Yan W."/>
            <person name="Fan B."/>
            <person name="Jiang Y."/>
            <person name="Adhikari A."/>
            <person name="Zheng C.-J."/>
            <person name="Schuster L."/>
            <person name="Cowan T.M."/>
            <person name="Smanski M.J."/>
            <person name="Chevrette M.G."/>
            <person name="De Carvalho L.P.S."/>
            <person name="Shen B."/>
        </authorList>
    </citation>
    <scope>NUCLEOTIDE SEQUENCE [LARGE SCALE GENOMIC DNA]</scope>
    <source>
        <strain evidence="2 3">NPDC019626</strain>
    </source>
</reference>
<dbReference type="RefSeq" id="WP_396946388.1">
    <property type="nucleotide sequence ID" value="NZ_JBIRXV010000007.1"/>
</dbReference>
<dbReference type="Pfam" id="PF03861">
    <property type="entry name" value="ANTAR"/>
    <property type="match status" value="1"/>
</dbReference>
<dbReference type="InterPro" id="IPR011006">
    <property type="entry name" value="CheY-like_superfamily"/>
</dbReference>
<evidence type="ECO:0000313" key="3">
    <source>
        <dbReference type="Proteomes" id="UP001611450"/>
    </source>
</evidence>
<feature type="domain" description="ANTAR" evidence="1">
    <location>
        <begin position="4"/>
        <end position="65"/>
    </location>
</feature>
<evidence type="ECO:0000313" key="2">
    <source>
        <dbReference type="EMBL" id="MFI2324176.1"/>
    </source>
</evidence>
<protein>
    <submittedName>
        <fullName evidence="2">ANTAR domain-containing protein</fullName>
    </submittedName>
</protein>
<dbReference type="InterPro" id="IPR036388">
    <property type="entry name" value="WH-like_DNA-bd_sf"/>
</dbReference>